<evidence type="ECO:0000256" key="6">
    <source>
        <dbReference type="ARBA" id="ARBA00022475"/>
    </source>
</evidence>
<evidence type="ECO:0000256" key="5">
    <source>
        <dbReference type="ARBA" id="ARBA00022448"/>
    </source>
</evidence>
<evidence type="ECO:0000256" key="18">
    <source>
        <dbReference type="SAM" id="Phobius"/>
    </source>
</evidence>
<dbReference type="InterPro" id="IPR036890">
    <property type="entry name" value="HATPase_C_sf"/>
</dbReference>
<feature type="domain" description="Histidine kinase" evidence="19">
    <location>
        <begin position="208"/>
        <end position="426"/>
    </location>
</feature>
<dbReference type="RefSeq" id="WP_038498252.1">
    <property type="nucleotide sequence ID" value="NZ_AFWK01000078.1"/>
</dbReference>
<dbReference type="InterPro" id="IPR014310">
    <property type="entry name" value="Sig_transdc_His_kinase_PhoR"/>
</dbReference>
<comment type="function">
    <text evidence="17">Member of the two-component regulatory system PhoR/PhoB involved in the phosphate regulon genes expression. PhoR may function as a membrane-associated protein kinase that phosphorylates PhoB in response to environmental signals.</text>
</comment>
<comment type="catalytic activity">
    <reaction evidence="1">
        <text>ATP + protein L-histidine = ADP + protein N-phospho-L-histidine.</text>
        <dbReference type="EC" id="2.7.13.3"/>
    </reaction>
</comment>
<proteinExistence type="predicted"/>
<dbReference type="SMART" id="SM00388">
    <property type="entry name" value="HisKA"/>
    <property type="match status" value="1"/>
</dbReference>
<keyword evidence="12" id="KW-0418">Kinase</keyword>
<evidence type="ECO:0000259" key="20">
    <source>
        <dbReference type="PROSITE" id="PS50112"/>
    </source>
</evidence>
<dbReference type="Gene3D" id="1.10.287.130">
    <property type="match status" value="1"/>
</dbReference>
<evidence type="ECO:0000256" key="7">
    <source>
        <dbReference type="ARBA" id="ARBA00022553"/>
    </source>
</evidence>
<dbReference type="CDD" id="cd00082">
    <property type="entry name" value="HisKA"/>
    <property type="match status" value="1"/>
</dbReference>
<dbReference type="InterPro" id="IPR050351">
    <property type="entry name" value="BphY/WalK/GraS-like"/>
</dbReference>
<keyword evidence="15" id="KW-0902">Two-component regulatory system</keyword>
<dbReference type="OrthoDB" id="9813151at2"/>
<dbReference type="InterPro" id="IPR035965">
    <property type="entry name" value="PAS-like_dom_sf"/>
</dbReference>
<name>A0A077DD88_9BURK</name>
<dbReference type="InterPro" id="IPR004358">
    <property type="entry name" value="Sig_transdc_His_kin-like_C"/>
</dbReference>
<keyword evidence="7" id="KW-0597">Phosphoprotein</keyword>
<accession>A0A077DD88</accession>
<dbReference type="GO" id="GO:0006817">
    <property type="term" value="P:phosphate ion transport"/>
    <property type="evidence" value="ECO:0007669"/>
    <property type="project" value="UniProtKB-KW"/>
</dbReference>
<organism evidence="21 22">
    <name type="scientific">Basilea psittacipulmonis DSM 24701</name>
    <dbReference type="NCBI Taxonomy" id="1072685"/>
    <lineage>
        <taxon>Bacteria</taxon>
        <taxon>Pseudomonadati</taxon>
        <taxon>Pseudomonadota</taxon>
        <taxon>Betaproteobacteria</taxon>
        <taxon>Burkholderiales</taxon>
        <taxon>Alcaligenaceae</taxon>
        <taxon>Basilea</taxon>
    </lineage>
</organism>
<sequence>MKHLSVLLGILLLGVIAFNINFWHHAGLILLLAVLIIIIIRHHIVVYQFKNWAKGSLYHQPPELPTLYSELIQTIYTKSKALHHTLQKTIQLNDSIVSAAEVLPEAAVLMNKHFQIQWYNKTASELLGLNPHQDTGQNLLNLLRHPEFHRYVNSGNWEHSIQLNISHQTHKTLQIQLLRNGDKGILLLGEDITEIKRLRSLQQNLVANVSHELRTPLTVLIGFLETLQELPISAISDEQRKHYETLMHQQAQRMLAIVSDLLTLSVLESSALPECEPCHFSQVIQHIAKQAIELSKEKHEFIFNLDDTLYVMGKQSELSSVVSNLLSNAVRYTPEKGKIITSWYQNESGEGVFCVQDTGIGIDAKDIPKITERFYRVDKSRSRASGGTGLGLAITKHIVLRHHAKLIIESTPNKGSTFNIIFPSNMMVRHEHMDNNG</sequence>
<dbReference type="GO" id="GO:0005524">
    <property type="term" value="F:ATP binding"/>
    <property type="evidence" value="ECO:0007669"/>
    <property type="project" value="UniProtKB-KW"/>
</dbReference>
<dbReference type="InterPro" id="IPR003661">
    <property type="entry name" value="HisK_dim/P_dom"/>
</dbReference>
<dbReference type="PROSITE" id="PS50109">
    <property type="entry name" value="HIS_KIN"/>
    <property type="match status" value="1"/>
</dbReference>
<reference evidence="21 22" key="1">
    <citation type="journal article" date="2014" name="BMC Genomics">
        <title>A genomic perspective on a new bacterial genus and species from the Alcaligenaceae family, Basilea psittacipulmonis.</title>
        <authorList>
            <person name="Whiteson K.L."/>
            <person name="Hernandez D."/>
            <person name="Lazarevic V."/>
            <person name="Gaia N."/>
            <person name="Farinelli L."/>
            <person name="Francois P."/>
            <person name="Pilo P."/>
            <person name="Frey J."/>
            <person name="Schrenzel J."/>
        </authorList>
    </citation>
    <scope>NUCLEOTIDE SEQUENCE [LARGE SCALE GENOMIC DNA]</scope>
    <source>
        <strain evidence="21 22">DSM 24701</strain>
    </source>
</reference>
<evidence type="ECO:0000313" key="22">
    <source>
        <dbReference type="Proteomes" id="UP000028945"/>
    </source>
</evidence>
<keyword evidence="13" id="KW-0067">ATP-binding</keyword>
<dbReference type="eggNOG" id="COG5002">
    <property type="taxonomic scope" value="Bacteria"/>
</dbReference>
<dbReference type="FunFam" id="1.10.287.130:FF:000001">
    <property type="entry name" value="Two-component sensor histidine kinase"/>
    <property type="match status" value="1"/>
</dbReference>
<dbReference type="STRING" id="1072685.IX83_01285"/>
<dbReference type="HOGENOM" id="CLU_000445_89_2_4"/>
<evidence type="ECO:0000313" key="21">
    <source>
        <dbReference type="EMBL" id="AIL32136.1"/>
    </source>
</evidence>
<evidence type="ECO:0000256" key="17">
    <source>
        <dbReference type="ARBA" id="ARBA00025207"/>
    </source>
</evidence>
<keyword evidence="16 18" id="KW-0472">Membrane</keyword>
<dbReference type="PANTHER" id="PTHR45453:SF1">
    <property type="entry name" value="PHOSPHATE REGULON SENSOR PROTEIN PHOR"/>
    <property type="match status" value="1"/>
</dbReference>
<keyword evidence="9" id="KW-0808">Transferase</keyword>
<evidence type="ECO:0000256" key="16">
    <source>
        <dbReference type="ARBA" id="ARBA00023136"/>
    </source>
</evidence>
<keyword evidence="8" id="KW-0592">Phosphate transport</keyword>
<keyword evidence="14 18" id="KW-1133">Transmembrane helix</keyword>
<dbReference type="GO" id="GO:0000155">
    <property type="term" value="F:phosphorelay sensor kinase activity"/>
    <property type="evidence" value="ECO:0007669"/>
    <property type="project" value="InterPro"/>
</dbReference>
<evidence type="ECO:0000256" key="3">
    <source>
        <dbReference type="ARBA" id="ARBA00012438"/>
    </source>
</evidence>
<evidence type="ECO:0000256" key="8">
    <source>
        <dbReference type="ARBA" id="ARBA00022592"/>
    </source>
</evidence>
<keyword evidence="11" id="KW-0547">Nucleotide-binding</keyword>
<keyword evidence="22" id="KW-1185">Reference proteome</keyword>
<dbReference type="GO" id="GO:0005886">
    <property type="term" value="C:plasma membrane"/>
    <property type="evidence" value="ECO:0007669"/>
    <property type="project" value="UniProtKB-SubCell"/>
</dbReference>
<dbReference type="Gene3D" id="3.30.450.20">
    <property type="entry name" value="PAS domain"/>
    <property type="match status" value="1"/>
</dbReference>
<dbReference type="SUPFAM" id="SSF47384">
    <property type="entry name" value="Homodimeric domain of signal transducing histidine kinase"/>
    <property type="match status" value="1"/>
</dbReference>
<dbReference type="AlphaFoldDB" id="A0A077DD88"/>
<keyword evidence="5" id="KW-0813">Transport</keyword>
<evidence type="ECO:0000256" key="10">
    <source>
        <dbReference type="ARBA" id="ARBA00022692"/>
    </source>
</evidence>
<dbReference type="KEGG" id="bpsi:IX83_01285"/>
<evidence type="ECO:0000256" key="2">
    <source>
        <dbReference type="ARBA" id="ARBA00004429"/>
    </source>
</evidence>
<evidence type="ECO:0000256" key="9">
    <source>
        <dbReference type="ARBA" id="ARBA00022679"/>
    </source>
</evidence>
<dbReference type="EC" id="2.7.13.3" evidence="3"/>
<evidence type="ECO:0000256" key="1">
    <source>
        <dbReference type="ARBA" id="ARBA00000085"/>
    </source>
</evidence>
<evidence type="ECO:0000256" key="13">
    <source>
        <dbReference type="ARBA" id="ARBA00022840"/>
    </source>
</evidence>
<evidence type="ECO:0000256" key="15">
    <source>
        <dbReference type="ARBA" id="ARBA00023012"/>
    </source>
</evidence>
<dbReference type="NCBIfam" id="TIGR02966">
    <property type="entry name" value="phoR_proteo"/>
    <property type="match status" value="1"/>
</dbReference>
<dbReference type="GO" id="GO:0016036">
    <property type="term" value="P:cellular response to phosphate starvation"/>
    <property type="evidence" value="ECO:0007669"/>
    <property type="project" value="TreeGrafter"/>
</dbReference>
<evidence type="ECO:0000256" key="12">
    <source>
        <dbReference type="ARBA" id="ARBA00022777"/>
    </source>
</evidence>
<evidence type="ECO:0000256" key="14">
    <source>
        <dbReference type="ARBA" id="ARBA00022989"/>
    </source>
</evidence>
<dbReference type="InterPro" id="IPR036097">
    <property type="entry name" value="HisK_dim/P_sf"/>
</dbReference>
<evidence type="ECO:0000259" key="19">
    <source>
        <dbReference type="PROSITE" id="PS50109"/>
    </source>
</evidence>
<gene>
    <name evidence="21" type="ORF">IX83_01285</name>
</gene>
<keyword evidence="10 18" id="KW-0812">Transmembrane</keyword>
<evidence type="ECO:0000256" key="11">
    <source>
        <dbReference type="ARBA" id="ARBA00022741"/>
    </source>
</evidence>
<dbReference type="SMART" id="SM00387">
    <property type="entry name" value="HATPase_c"/>
    <property type="match status" value="1"/>
</dbReference>
<dbReference type="InterPro" id="IPR003594">
    <property type="entry name" value="HATPase_dom"/>
</dbReference>
<protein>
    <recommendedName>
        <fullName evidence="4">Phosphate regulon sensor protein PhoR</fullName>
        <ecNumber evidence="3">2.7.13.3</ecNumber>
    </recommendedName>
</protein>
<dbReference type="SUPFAM" id="SSF55874">
    <property type="entry name" value="ATPase domain of HSP90 chaperone/DNA topoisomerase II/histidine kinase"/>
    <property type="match status" value="1"/>
</dbReference>
<dbReference type="Pfam" id="PF02518">
    <property type="entry name" value="HATPase_c"/>
    <property type="match status" value="1"/>
</dbReference>
<dbReference type="InterPro" id="IPR005467">
    <property type="entry name" value="His_kinase_dom"/>
</dbReference>
<feature type="domain" description="PAS" evidence="20">
    <location>
        <begin position="92"/>
        <end position="147"/>
    </location>
</feature>
<dbReference type="FunFam" id="3.30.565.10:FF:000006">
    <property type="entry name" value="Sensor histidine kinase WalK"/>
    <property type="match status" value="1"/>
</dbReference>
<dbReference type="SUPFAM" id="SSF55785">
    <property type="entry name" value="PYP-like sensor domain (PAS domain)"/>
    <property type="match status" value="1"/>
</dbReference>
<dbReference type="InterPro" id="IPR000014">
    <property type="entry name" value="PAS"/>
</dbReference>
<dbReference type="PANTHER" id="PTHR45453">
    <property type="entry name" value="PHOSPHATE REGULON SENSOR PROTEIN PHOR"/>
    <property type="match status" value="1"/>
</dbReference>
<dbReference type="PRINTS" id="PR00344">
    <property type="entry name" value="BCTRLSENSOR"/>
</dbReference>
<dbReference type="Proteomes" id="UP000028945">
    <property type="component" value="Chromosome"/>
</dbReference>
<dbReference type="EMBL" id="CP009238">
    <property type="protein sequence ID" value="AIL32136.1"/>
    <property type="molecule type" value="Genomic_DNA"/>
</dbReference>
<keyword evidence="6" id="KW-1003">Cell membrane</keyword>
<dbReference type="PROSITE" id="PS50112">
    <property type="entry name" value="PAS"/>
    <property type="match status" value="1"/>
</dbReference>
<dbReference type="Gene3D" id="3.30.565.10">
    <property type="entry name" value="Histidine kinase-like ATPase, C-terminal domain"/>
    <property type="match status" value="1"/>
</dbReference>
<feature type="transmembrane region" description="Helical" evidence="18">
    <location>
        <begin position="27"/>
        <end position="47"/>
    </location>
</feature>
<dbReference type="GO" id="GO:0004721">
    <property type="term" value="F:phosphoprotein phosphatase activity"/>
    <property type="evidence" value="ECO:0007669"/>
    <property type="project" value="TreeGrafter"/>
</dbReference>
<dbReference type="Pfam" id="PF00512">
    <property type="entry name" value="HisKA"/>
    <property type="match status" value="1"/>
</dbReference>
<dbReference type="CDD" id="cd00130">
    <property type="entry name" value="PAS"/>
    <property type="match status" value="1"/>
</dbReference>
<comment type="subcellular location">
    <subcellularLocation>
        <location evidence="2">Cell inner membrane</location>
        <topology evidence="2">Multi-pass membrane protein</topology>
    </subcellularLocation>
</comment>
<evidence type="ECO:0000256" key="4">
    <source>
        <dbReference type="ARBA" id="ARBA00019665"/>
    </source>
</evidence>